<dbReference type="InterPro" id="IPR016039">
    <property type="entry name" value="Thiolase-like"/>
</dbReference>
<evidence type="ECO:0000256" key="1">
    <source>
        <dbReference type="ARBA" id="ARBA00022679"/>
    </source>
</evidence>
<comment type="caution">
    <text evidence="5">The sequence shown here is derived from an EMBL/GenBank/DDBJ whole genome shotgun (WGS) entry which is preliminary data.</text>
</comment>
<dbReference type="GO" id="GO:0044550">
    <property type="term" value="P:secondary metabolite biosynthetic process"/>
    <property type="evidence" value="ECO:0007669"/>
    <property type="project" value="TreeGrafter"/>
</dbReference>
<dbReference type="Proteomes" id="UP000481852">
    <property type="component" value="Unassembled WGS sequence"/>
</dbReference>
<keyword evidence="2" id="KW-0012">Acyltransferase</keyword>
<dbReference type="RefSeq" id="WP_154525048.1">
    <property type="nucleotide sequence ID" value="NZ_VULZ01000006.1"/>
</dbReference>
<dbReference type="PANTHER" id="PTHR34069:SF2">
    <property type="entry name" value="BETA-KETOACYL-[ACYL-CARRIER-PROTEIN] SYNTHASE III"/>
    <property type="match status" value="1"/>
</dbReference>
<feature type="domain" description="Beta-ketoacyl-[acyl-carrier-protein] synthase III N-terminal" evidence="4">
    <location>
        <begin position="135"/>
        <end position="216"/>
    </location>
</feature>
<dbReference type="Gene3D" id="3.40.47.10">
    <property type="match status" value="1"/>
</dbReference>
<reference evidence="5 6" key="1">
    <citation type="submission" date="2019-08" db="EMBL/GenBank/DDBJ databases">
        <title>In-depth cultivation of the pig gut microbiome towards novel bacterial diversity and tailored functional studies.</title>
        <authorList>
            <person name="Wylensek D."/>
            <person name="Hitch T.C.A."/>
            <person name="Clavel T."/>
        </authorList>
    </citation>
    <scope>NUCLEOTIDE SEQUENCE [LARGE SCALE GENOMIC DNA]</scope>
    <source>
        <strain evidence="5 6">Oil+RF-744-WCA-WT-11</strain>
    </source>
</reference>
<proteinExistence type="predicted"/>
<organism evidence="5 6">
    <name type="scientific">Porcincola intestinalis</name>
    <dbReference type="NCBI Taxonomy" id="2606632"/>
    <lineage>
        <taxon>Bacteria</taxon>
        <taxon>Bacillati</taxon>
        <taxon>Bacillota</taxon>
        <taxon>Clostridia</taxon>
        <taxon>Lachnospirales</taxon>
        <taxon>Lachnospiraceae</taxon>
        <taxon>Porcincola</taxon>
    </lineage>
</organism>
<dbReference type="SUPFAM" id="SSF53901">
    <property type="entry name" value="Thiolase-like"/>
    <property type="match status" value="1"/>
</dbReference>
<dbReference type="EMBL" id="VULZ01000006">
    <property type="protein sequence ID" value="MSS14826.1"/>
    <property type="molecule type" value="Genomic_DNA"/>
</dbReference>
<gene>
    <name evidence="5" type="ORF">FYJ35_07170</name>
</gene>
<dbReference type="CDD" id="cd00830">
    <property type="entry name" value="KAS_III"/>
    <property type="match status" value="1"/>
</dbReference>
<dbReference type="InterPro" id="IPR013751">
    <property type="entry name" value="ACP_syn_III_N"/>
</dbReference>
<dbReference type="PANTHER" id="PTHR34069">
    <property type="entry name" value="3-OXOACYL-[ACYL-CARRIER-PROTEIN] SYNTHASE 3"/>
    <property type="match status" value="1"/>
</dbReference>
<dbReference type="Pfam" id="PF08541">
    <property type="entry name" value="ACP_syn_III_C"/>
    <property type="match status" value="1"/>
</dbReference>
<evidence type="ECO:0000259" key="3">
    <source>
        <dbReference type="Pfam" id="PF08541"/>
    </source>
</evidence>
<keyword evidence="1" id="KW-0808">Transferase</keyword>
<feature type="domain" description="Beta-ketoacyl-[acyl-carrier-protein] synthase III C-terminal" evidence="3">
    <location>
        <begin position="252"/>
        <end position="339"/>
    </location>
</feature>
<sequence length="340" mass="36467">MRGFRLIGTGMAVPGIRFSNDDFSGWLDTSDAWIRPRTGIKARYFCRQPQEQVRCGKGTEDAEAQSGPVPESAYGPDCTATLAASAGEEALKNAGVSPSDIGLIICATSTPSEAMPSTACLVQKRLGIPSGTAALDLNAACTGFIYAMSVAFSLLQAGAASGRMYALVIGADAMSDILDFQDRSTCVLFGDGAGAAVMKLDEENRYPCHFHLGAEGNDEALFCENGKLRMDGKAVFRFAVSKILGEMEQLNQKSGIKPDEITHILCHQANSRILDYVKRARHLRDEQLFMDLDRFGNTGAASVPIALAHMKQQGRLKTGDSLFLVGFGGGLTWGSMYLKV</sequence>
<dbReference type="Pfam" id="PF08545">
    <property type="entry name" value="ACP_syn_III"/>
    <property type="match status" value="1"/>
</dbReference>
<dbReference type="GO" id="GO:0006633">
    <property type="term" value="P:fatty acid biosynthetic process"/>
    <property type="evidence" value="ECO:0007669"/>
    <property type="project" value="InterPro"/>
</dbReference>
<evidence type="ECO:0000256" key="2">
    <source>
        <dbReference type="ARBA" id="ARBA00023315"/>
    </source>
</evidence>
<evidence type="ECO:0000313" key="5">
    <source>
        <dbReference type="EMBL" id="MSS14826.1"/>
    </source>
</evidence>
<protein>
    <submittedName>
        <fullName evidence="5">Ketoacyl-ACP synthase III</fullName>
    </submittedName>
</protein>
<dbReference type="AlphaFoldDB" id="A0A6L5X755"/>
<name>A0A6L5X755_9FIRM</name>
<dbReference type="GO" id="GO:0004315">
    <property type="term" value="F:3-oxoacyl-[acyl-carrier-protein] synthase activity"/>
    <property type="evidence" value="ECO:0007669"/>
    <property type="project" value="InterPro"/>
</dbReference>
<dbReference type="InterPro" id="IPR013747">
    <property type="entry name" value="ACP_syn_III_C"/>
</dbReference>
<evidence type="ECO:0000313" key="6">
    <source>
        <dbReference type="Proteomes" id="UP000481852"/>
    </source>
</evidence>
<keyword evidence="6" id="KW-1185">Reference proteome</keyword>
<dbReference type="NCBIfam" id="NF006829">
    <property type="entry name" value="PRK09352.1"/>
    <property type="match status" value="1"/>
</dbReference>
<accession>A0A6L5X755</accession>
<evidence type="ECO:0000259" key="4">
    <source>
        <dbReference type="Pfam" id="PF08545"/>
    </source>
</evidence>